<dbReference type="GO" id="GO:0003729">
    <property type="term" value="F:mRNA binding"/>
    <property type="evidence" value="ECO:0007669"/>
    <property type="project" value="TreeGrafter"/>
</dbReference>
<dbReference type="InterPro" id="IPR000504">
    <property type="entry name" value="RRM_dom"/>
</dbReference>
<evidence type="ECO:0000313" key="8">
    <source>
        <dbReference type="EMBL" id="EMR69837.1"/>
    </source>
</evidence>
<dbReference type="HOGENOM" id="CLU_043291_2_1_1"/>
<dbReference type="Gene3D" id="3.30.70.330">
    <property type="match status" value="1"/>
</dbReference>
<feature type="compositionally biased region" description="Basic and acidic residues" evidence="5">
    <location>
        <begin position="42"/>
        <end position="63"/>
    </location>
</feature>
<proteinExistence type="predicted"/>
<dbReference type="STRING" id="1287681.M7SZS5"/>
<dbReference type="GO" id="GO:0006396">
    <property type="term" value="P:RNA processing"/>
    <property type="evidence" value="ECO:0007669"/>
    <property type="project" value="InterPro"/>
</dbReference>
<dbReference type="InterPro" id="IPR035979">
    <property type="entry name" value="RBD_domain_sf"/>
</dbReference>
<dbReference type="InterPro" id="IPR036390">
    <property type="entry name" value="WH_DNA-bd_sf"/>
</dbReference>
<dbReference type="CDD" id="cd12291">
    <property type="entry name" value="RRM1_La"/>
    <property type="match status" value="1"/>
</dbReference>
<dbReference type="SUPFAM" id="SSF46785">
    <property type="entry name" value="Winged helix' DNA-binding domain"/>
    <property type="match status" value="1"/>
</dbReference>
<evidence type="ECO:0000256" key="4">
    <source>
        <dbReference type="PROSITE-ProRule" id="PRU00332"/>
    </source>
</evidence>
<dbReference type="InterPro" id="IPR036388">
    <property type="entry name" value="WH-like_DNA-bd_sf"/>
</dbReference>
<dbReference type="SMART" id="SM00360">
    <property type="entry name" value="RRM"/>
    <property type="match status" value="1"/>
</dbReference>
<feature type="compositionally biased region" description="Basic residues" evidence="5">
    <location>
        <begin position="325"/>
        <end position="342"/>
    </location>
</feature>
<dbReference type="Proteomes" id="UP000012174">
    <property type="component" value="Unassembled WGS sequence"/>
</dbReference>
<keyword evidence="3" id="KW-0539">Nucleus</keyword>
<dbReference type="PANTHER" id="PTHR22792">
    <property type="entry name" value="LUPUS LA PROTEIN-RELATED"/>
    <property type="match status" value="1"/>
</dbReference>
<dbReference type="Gene3D" id="1.10.10.10">
    <property type="entry name" value="Winged helix-like DNA-binding domain superfamily/Winged helix DNA-binding domain"/>
    <property type="match status" value="1"/>
</dbReference>
<reference evidence="9" key="1">
    <citation type="journal article" date="2013" name="Genome Announc.">
        <title>Draft genome sequence of the grapevine dieback fungus Eutypa lata UCR-EL1.</title>
        <authorList>
            <person name="Blanco-Ulate B."/>
            <person name="Rolshausen P.E."/>
            <person name="Cantu D."/>
        </authorList>
    </citation>
    <scope>NUCLEOTIDE SEQUENCE [LARGE SCALE GENOMIC DNA]</scope>
    <source>
        <strain evidence="9">UCR-EL1</strain>
    </source>
</reference>
<dbReference type="GO" id="GO:1990904">
    <property type="term" value="C:ribonucleoprotein complex"/>
    <property type="evidence" value="ECO:0007669"/>
    <property type="project" value="InterPro"/>
</dbReference>
<dbReference type="EMBL" id="KB706005">
    <property type="protein sequence ID" value="EMR69837.1"/>
    <property type="molecule type" value="Genomic_DNA"/>
</dbReference>
<feature type="domain" description="RRM" evidence="6">
    <location>
        <begin position="221"/>
        <end position="307"/>
    </location>
</feature>
<feature type="region of interest" description="Disordered" evidence="5">
    <location>
        <begin position="1"/>
        <end position="106"/>
    </location>
</feature>
<evidence type="ECO:0000256" key="3">
    <source>
        <dbReference type="ARBA" id="ARBA00023242"/>
    </source>
</evidence>
<dbReference type="OrthoDB" id="439993at2759"/>
<name>M7SZS5_EUTLA</name>
<dbReference type="AlphaFoldDB" id="M7SZS5"/>
<keyword evidence="9" id="KW-1185">Reference proteome</keyword>
<dbReference type="InterPro" id="IPR006630">
    <property type="entry name" value="La_HTH"/>
</dbReference>
<dbReference type="Pfam" id="PF05383">
    <property type="entry name" value="La"/>
    <property type="match status" value="1"/>
</dbReference>
<evidence type="ECO:0000256" key="1">
    <source>
        <dbReference type="ARBA" id="ARBA00004123"/>
    </source>
</evidence>
<evidence type="ECO:0000259" key="7">
    <source>
        <dbReference type="PROSITE" id="PS50961"/>
    </source>
</evidence>
<dbReference type="InterPro" id="IPR002344">
    <property type="entry name" value="Lupus_La"/>
</dbReference>
<feature type="domain" description="HTH La-type RNA-binding" evidence="7">
    <location>
        <begin position="122"/>
        <end position="212"/>
    </location>
</feature>
<dbReference type="PRINTS" id="PR00302">
    <property type="entry name" value="LUPUSLA"/>
</dbReference>
<feature type="compositionally biased region" description="Basic and acidic residues" evidence="5">
    <location>
        <begin position="435"/>
        <end position="462"/>
    </location>
</feature>
<dbReference type="GO" id="GO:0005634">
    <property type="term" value="C:nucleus"/>
    <property type="evidence" value="ECO:0007669"/>
    <property type="project" value="UniProtKB-SubCell"/>
</dbReference>
<feature type="compositionally biased region" description="Basic and acidic residues" evidence="5">
    <location>
        <begin position="74"/>
        <end position="86"/>
    </location>
</feature>
<dbReference type="PROSITE" id="PS50102">
    <property type="entry name" value="RRM"/>
    <property type="match status" value="1"/>
</dbReference>
<feature type="region of interest" description="Disordered" evidence="5">
    <location>
        <begin position="306"/>
        <end position="462"/>
    </location>
</feature>
<comment type="subcellular location">
    <subcellularLocation>
        <location evidence="1">Nucleus</location>
    </subcellularLocation>
</comment>
<dbReference type="InterPro" id="IPR012677">
    <property type="entry name" value="Nucleotide-bd_a/b_plait_sf"/>
</dbReference>
<feature type="compositionally biased region" description="Basic and acidic residues" evidence="5">
    <location>
        <begin position="386"/>
        <end position="395"/>
    </location>
</feature>
<dbReference type="SUPFAM" id="SSF54928">
    <property type="entry name" value="RNA-binding domain, RBD"/>
    <property type="match status" value="1"/>
</dbReference>
<organism evidence="8 9">
    <name type="scientific">Eutypa lata (strain UCR-EL1)</name>
    <name type="common">Grapevine dieback disease fungus</name>
    <name type="synonym">Eutypa armeniacae</name>
    <dbReference type="NCBI Taxonomy" id="1287681"/>
    <lineage>
        <taxon>Eukaryota</taxon>
        <taxon>Fungi</taxon>
        <taxon>Dikarya</taxon>
        <taxon>Ascomycota</taxon>
        <taxon>Pezizomycotina</taxon>
        <taxon>Sordariomycetes</taxon>
        <taxon>Xylariomycetidae</taxon>
        <taxon>Xylariales</taxon>
        <taxon>Diatrypaceae</taxon>
        <taxon>Eutypa</taxon>
    </lineage>
</organism>
<evidence type="ECO:0000313" key="9">
    <source>
        <dbReference type="Proteomes" id="UP000012174"/>
    </source>
</evidence>
<dbReference type="InterPro" id="IPR045180">
    <property type="entry name" value="La_dom_prot"/>
</dbReference>
<evidence type="ECO:0000259" key="6">
    <source>
        <dbReference type="PROSITE" id="PS50102"/>
    </source>
</evidence>
<dbReference type="eggNOG" id="KOG0118">
    <property type="taxonomic scope" value="Eukaryota"/>
</dbReference>
<accession>M7SZS5</accession>
<dbReference type="OMA" id="PKPQWKG"/>
<dbReference type="PANTHER" id="PTHR22792:SF140">
    <property type="entry name" value="ACHILLES, ISOFORM A"/>
    <property type="match status" value="1"/>
</dbReference>
<dbReference type="KEGG" id="ela:UCREL1_3135"/>
<protein>
    <submittedName>
        <fullName evidence="8">Putative rna-binding la domain protein</fullName>
    </submittedName>
</protein>
<evidence type="ECO:0000256" key="2">
    <source>
        <dbReference type="ARBA" id="ARBA00022884"/>
    </source>
</evidence>
<dbReference type="PROSITE" id="PS50961">
    <property type="entry name" value="HTH_LA"/>
    <property type="match status" value="1"/>
</dbReference>
<keyword evidence="2 4" id="KW-0694">RNA-binding</keyword>
<dbReference type="SMART" id="SM00715">
    <property type="entry name" value="LA"/>
    <property type="match status" value="1"/>
</dbReference>
<dbReference type="Pfam" id="PF00076">
    <property type="entry name" value="RRM_1"/>
    <property type="match status" value="1"/>
</dbReference>
<evidence type="ECO:0000256" key="5">
    <source>
        <dbReference type="SAM" id="MobiDB-lite"/>
    </source>
</evidence>
<gene>
    <name evidence="8" type="ORF">UCREL1_3135</name>
</gene>
<sequence>MSDQETKPTEAVTAPIEDAAVKVPDAESETIMTDAPVTIESETTKTDEPAKAEEPTKTDDSTKIEPATEVYGVKSEEGVDTDKPEKASSSILNPPEGMLRVKGRRNADEEDFKKNVKFDPSTLPETDDPNLIRTQVEFYFGDSNLPSDTHLWNKVGGEENKAVPLSDICSFKRMRRFKPYSAVVTALKGSKVLVVEGEDGNETVRRKHPYDANKRQKAEERSIYAKGFGDEEPSTQFDIEAFFTQFGTINSVRLRRADNKAFKGSVFVEWSDKETAEKFLALDPAPKWKDHPLLITSKQVYVAEKNKEIRDGTRNPNGPKSYNRGSHHRGGRGGRGGRGRGNHHGDSNDWKKRRDHDQKNGFNDRRDGRNNRDRGRGRGAGRGRGRGRDRDRGENGRATQEEPVDDRQVGRPKIHTSSEGAKIIKEEMNGSASKRAREDDGGAESERPAKKVDQKEGGADAA</sequence>
<feature type="compositionally biased region" description="Basic and acidic residues" evidence="5">
    <location>
        <begin position="343"/>
        <end position="376"/>
    </location>
</feature>